<reference evidence="4 5" key="1">
    <citation type="journal article" date="2010" name="J. Bacteriol.">
        <title>Complete genome sequence of the thermophilic, obligately chemolithoautotrophic hydrogen-oxidizing bacterium Hydrogenobacter thermophilus TK-6.</title>
        <authorList>
            <person name="Arai H."/>
            <person name="Kanbe H."/>
            <person name="Ishii M."/>
            <person name="Igarashi Y."/>
        </authorList>
    </citation>
    <scope>NUCLEOTIDE SEQUENCE [LARGE SCALE GENOMIC DNA]</scope>
    <source>
        <strain evidence="5">DSM 6534 / IAM 12695 / TK-6 [Tokyo]</strain>
    </source>
</reference>
<dbReference type="AlphaFoldDB" id="D3DI83"/>
<evidence type="ECO:0000259" key="3">
    <source>
        <dbReference type="Pfam" id="PF05175"/>
    </source>
</evidence>
<dbReference type="CDD" id="cd02440">
    <property type="entry name" value="AdoMet_MTases"/>
    <property type="match status" value="1"/>
</dbReference>
<evidence type="ECO:0000256" key="2">
    <source>
        <dbReference type="ARBA" id="ARBA00022691"/>
    </source>
</evidence>
<dbReference type="Gene3D" id="3.40.50.150">
    <property type="entry name" value="Vaccinia Virus protein VP39"/>
    <property type="match status" value="1"/>
</dbReference>
<dbReference type="GO" id="GO:0032259">
    <property type="term" value="P:methylation"/>
    <property type="evidence" value="ECO:0007669"/>
    <property type="project" value="UniProtKB-KW"/>
</dbReference>
<dbReference type="Pfam" id="PF05175">
    <property type="entry name" value="MTS"/>
    <property type="match status" value="1"/>
</dbReference>
<dbReference type="Proteomes" id="UP000002574">
    <property type="component" value="Chromosome"/>
</dbReference>
<accession>D3DI83</accession>
<gene>
    <name evidence="4" type="ordered locus">HTH_1077</name>
</gene>
<dbReference type="KEGG" id="hte:Hydth_1071"/>
<protein>
    <submittedName>
        <fullName evidence="4">Methyltransferase</fullName>
    </submittedName>
</protein>
<dbReference type="STRING" id="608538.HTH_1077"/>
<keyword evidence="1 4" id="KW-0489">Methyltransferase</keyword>
<sequence length="238" mass="27701">MKGLEAEEFVFFGGKVRFKQPKKHRLSVVELLFLSNLKGVKKNSKVVDLGAGFGTLSILTSLKYGCEVWAVERDETMLELLNYNVRINQLDGKVHVIEGDIRFIERFMKRDFFDNVLLNPPFYPRTYRNKNNYFHFETDTDLADFIKATKYVLKDGGRVNLLYTAFRCMEAFLILKNNNINPYAVRIFYPKAEKNGKFIHIYGIKNGKGYMTIEKPLIINRNDGEYTDEVKSVLYGFL</sequence>
<keyword evidence="4" id="KW-0808">Transferase</keyword>
<dbReference type="KEGG" id="hth:HTH_1077"/>
<dbReference type="GO" id="GO:0008168">
    <property type="term" value="F:methyltransferase activity"/>
    <property type="evidence" value="ECO:0007669"/>
    <property type="project" value="UniProtKB-KW"/>
</dbReference>
<feature type="domain" description="Methyltransferase small" evidence="3">
    <location>
        <begin position="32"/>
        <end position="169"/>
    </location>
</feature>
<dbReference type="InterPro" id="IPR050210">
    <property type="entry name" value="tRNA_Adenine-N(6)_MTase"/>
</dbReference>
<dbReference type="PANTHER" id="PTHR47739">
    <property type="entry name" value="TRNA1(VAL) (ADENINE(37)-N6)-METHYLTRANSFERASE"/>
    <property type="match status" value="1"/>
</dbReference>
<evidence type="ECO:0000313" key="5">
    <source>
        <dbReference type="Proteomes" id="UP000002574"/>
    </source>
</evidence>
<organism evidence="4 5">
    <name type="scientific">Hydrogenobacter thermophilus (strain DSM 6534 / IAM 12695 / TK-6)</name>
    <dbReference type="NCBI Taxonomy" id="608538"/>
    <lineage>
        <taxon>Bacteria</taxon>
        <taxon>Pseudomonadati</taxon>
        <taxon>Aquificota</taxon>
        <taxon>Aquificia</taxon>
        <taxon>Aquificales</taxon>
        <taxon>Aquificaceae</taxon>
        <taxon>Hydrogenobacter</taxon>
    </lineage>
</organism>
<dbReference type="InterPro" id="IPR029063">
    <property type="entry name" value="SAM-dependent_MTases_sf"/>
</dbReference>
<dbReference type="eggNOG" id="COG4123">
    <property type="taxonomic scope" value="Bacteria"/>
</dbReference>
<dbReference type="EMBL" id="AP011112">
    <property type="protein sequence ID" value="BAI69535.1"/>
    <property type="molecule type" value="Genomic_DNA"/>
</dbReference>
<dbReference type="InterPro" id="IPR007848">
    <property type="entry name" value="Small_mtfrase_dom"/>
</dbReference>
<evidence type="ECO:0000313" key="4">
    <source>
        <dbReference type="EMBL" id="BAI69535.1"/>
    </source>
</evidence>
<keyword evidence="2" id="KW-0949">S-adenosyl-L-methionine</keyword>
<proteinExistence type="predicted"/>
<name>D3DI83_HYDTT</name>
<dbReference type="OrthoDB" id="9777257at2"/>
<keyword evidence="5" id="KW-1185">Reference proteome</keyword>
<evidence type="ECO:0000256" key="1">
    <source>
        <dbReference type="ARBA" id="ARBA00022603"/>
    </source>
</evidence>
<dbReference type="SUPFAM" id="SSF53335">
    <property type="entry name" value="S-adenosyl-L-methionine-dependent methyltransferases"/>
    <property type="match status" value="1"/>
</dbReference>
<dbReference type="PANTHER" id="PTHR47739:SF1">
    <property type="entry name" value="TRNA1(VAL) (ADENINE(37)-N6)-METHYLTRANSFERASE"/>
    <property type="match status" value="1"/>
</dbReference>